<dbReference type="EC" id="3.1.1.47" evidence="4"/>
<protein>
    <recommendedName>
        <fullName evidence="4">Putative phospholipase</fullName>
        <ecNumber evidence="4">3.1.1.47</ecNumber>
    </recommendedName>
</protein>
<proteinExistence type="inferred from homology"/>
<evidence type="ECO:0000256" key="5">
    <source>
        <dbReference type="PIRSR" id="PIRSR018169-1"/>
    </source>
</evidence>
<dbReference type="Gene3D" id="3.40.50.1820">
    <property type="entry name" value="alpha/beta hydrolase"/>
    <property type="match status" value="1"/>
</dbReference>
<evidence type="ECO:0000256" key="1">
    <source>
        <dbReference type="ARBA" id="ARBA00022801"/>
    </source>
</evidence>
<organism evidence="6 7">
    <name type="scientific">Taphrina deformans (strain PYCC 5710 / ATCC 11124 / CBS 356.35 / IMI 108563 / JCM 9778 / NBRC 8474)</name>
    <name type="common">Peach leaf curl fungus</name>
    <name type="synonym">Lalaria deformans</name>
    <dbReference type="NCBI Taxonomy" id="1097556"/>
    <lineage>
        <taxon>Eukaryota</taxon>
        <taxon>Fungi</taxon>
        <taxon>Dikarya</taxon>
        <taxon>Ascomycota</taxon>
        <taxon>Taphrinomycotina</taxon>
        <taxon>Taphrinomycetes</taxon>
        <taxon>Taphrinales</taxon>
        <taxon>Taphrinaceae</taxon>
        <taxon>Taphrina</taxon>
    </lineage>
</organism>
<keyword evidence="1 4" id="KW-0378">Hydrolase</keyword>
<dbReference type="EMBL" id="CAHR02000148">
    <property type="protein sequence ID" value="CCG83428.1"/>
    <property type="molecule type" value="Genomic_DNA"/>
</dbReference>
<dbReference type="Pfam" id="PF03403">
    <property type="entry name" value="PAF-AH_p_II"/>
    <property type="match status" value="1"/>
</dbReference>
<evidence type="ECO:0000256" key="4">
    <source>
        <dbReference type="PIRNR" id="PIRNR018169"/>
    </source>
</evidence>
<dbReference type="eggNOG" id="KOG3847">
    <property type="taxonomic scope" value="Eukaryota"/>
</dbReference>
<dbReference type="GO" id="GO:0003847">
    <property type="term" value="F:1-alkyl-2-acetylglycerophosphocholine esterase activity"/>
    <property type="evidence" value="ECO:0007669"/>
    <property type="project" value="UniProtKB-UniRule"/>
</dbReference>
<feature type="active site" description="Charge relay system" evidence="5">
    <location>
        <position position="353"/>
    </location>
</feature>
<evidence type="ECO:0000313" key="6">
    <source>
        <dbReference type="EMBL" id="CCG83428.1"/>
    </source>
</evidence>
<keyword evidence="2 4" id="KW-0442">Lipid degradation</keyword>
<accession>R4XCS9</accession>
<dbReference type="OrthoDB" id="2363873at2759"/>
<reference evidence="6 7" key="1">
    <citation type="journal article" date="2013" name="MBio">
        <title>Genome sequencing of the plant pathogen Taphrina deformans, the causal agent of peach leaf curl.</title>
        <authorList>
            <person name="Cisse O.H."/>
            <person name="Almeida J.M.G.C.F."/>
            <person name="Fonseca A."/>
            <person name="Kumar A.A."/>
            <person name="Salojaervi J."/>
            <person name="Overmyer K."/>
            <person name="Hauser P.M."/>
            <person name="Pagni M."/>
        </authorList>
    </citation>
    <scope>NUCLEOTIDE SEQUENCE [LARGE SCALE GENOMIC DNA]</scope>
    <source>
        <strain evidence="7">PYCC 5710 / ATCC 11124 / CBS 356.35 / IMI 108563 / JCM 9778 / NBRC 8474</strain>
    </source>
</reference>
<dbReference type="STRING" id="1097556.R4XCS9"/>
<keyword evidence="7" id="KW-1185">Reference proteome</keyword>
<feature type="active site" description="Charge relay system" evidence="5">
    <location>
        <position position="294"/>
    </location>
</feature>
<comment type="similarity">
    <text evidence="4">Belongs to the serine esterase family.</text>
</comment>
<dbReference type="GO" id="GO:0016042">
    <property type="term" value="P:lipid catabolic process"/>
    <property type="evidence" value="ECO:0007669"/>
    <property type="project" value="UniProtKB-KW"/>
</dbReference>
<dbReference type="SUPFAM" id="SSF53474">
    <property type="entry name" value="alpha/beta-Hydrolases"/>
    <property type="match status" value="1"/>
</dbReference>
<evidence type="ECO:0000256" key="3">
    <source>
        <dbReference type="ARBA" id="ARBA00023098"/>
    </source>
</evidence>
<dbReference type="AlphaFoldDB" id="R4XCS9"/>
<name>R4XCS9_TAPDE</name>
<gene>
    <name evidence="6" type="ORF">TAPDE_003641</name>
</gene>
<dbReference type="PANTHER" id="PTHR10272">
    <property type="entry name" value="PLATELET-ACTIVATING FACTOR ACETYLHYDROLASE"/>
    <property type="match status" value="1"/>
</dbReference>
<feature type="active site" description="Nucleophile" evidence="5">
    <location>
        <position position="257"/>
    </location>
</feature>
<comment type="caution">
    <text evidence="6">The sequence shown here is derived from an EMBL/GenBank/DDBJ whole genome shotgun (WGS) entry which is preliminary data.</text>
</comment>
<evidence type="ECO:0000256" key="2">
    <source>
        <dbReference type="ARBA" id="ARBA00022963"/>
    </source>
</evidence>
<comment type="catalytic activity">
    <reaction evidence="4">
        <text>a 1-O-alkyl-2-acetyl-sn-glycero-3-phosphocholine + H2O = a 1-O-alkyl-sn-glycero-3-phosphocholine + acetate + H(+)</text>
        <dbReference type="Rhea" id="RHEA:17777"/>
        <dbReference type="ChEBI" id="CHEBI:15377"/>
        <dbReference type="ChEBI" id="CHEBI:15378"/>
        <dbReference type="ChEBI" id="CHEBI:30089"/>
        <dbReference type="ChEBI" id="CHEBI:30909"/>
        <dbReference type="ChEBI" id="CHEBI:36707"/>
        <dbReference type="EC" id="3.1.1.47"/>
    </reaction>
</comment>
<dbReference type="PIRSF" id="PIRSF018169">
    <property type="entry name" value="PAF_acetylhydrolase"/>
    <property type="match status" value="1"/>
</dbReference>
<sequence length="422" mass="46018">MRLSPFSPYLPRYPGPHSVGTIELEVSVPGSLQRSFGETGVRTLLVRLFYPTGQRSGRRPRWTGSGNYTMRGYARFLGLREGLLRAASYLGLKWTEIPALSDAPLADPSTAATWPCMLFSHGLGGTRNAYSQISGSIASDGVVVMAIEHRDSSAAISVVRPDGEEGGRGEEEVVEYVSIRDATAANIERRRHQMAQRAYEVRLGLELLRCLNDPHAPSIFPSLRGGDDHDDRTTAPLASFAARLDAGHGRVLVGGHSFGAATAVNCAKDTTTRLPSDGPDFELKASFRALVLLDVWTEVLADSAAVPLALPTLSIASQAFQRWSGNWTAVTRLMKANKRADASLSVWVRGSAHLSQSDFGLLFPTATRYAFKAEIDPHRAMDLNVRAVREFLRRCGLLGPEQPVDEDIFSGREQELVVESLT</sequence>
<keyword evidence="3 4" id="KW-0443">Lipid metabolism</keyword>
<dbReference type="Proteomes" id="UP000013776">
    <property type="component" value="Unassembled WGS sequence"/>
</dbReference>
<dbReference type="InterPro" id="IPR016715">
    <property type="entry name" value="PAF_acetylhydro_eukaryote"/>
</dbReference>
<dbReference type="InterPro" id="IPR029058">
    <property type="entry name" value="AB_hydrolase_fold"/>
</dbReference>
<evidence type="ECO:0000313" key="7">
    <source>
        <dbReference type="Proteomes" id="UP000013776"/>
    </source>
</evidence>
<dbReference type="PANTHER" id="PTHR10272:SF7">
    <property type="entry name" value="PHOSPHOLIPASE-RELATED"/>
    <property type="match status" value="1"/>
</dbReference>